<comment type="caution">
    <text evidence="9">The sequence shown here is derived from an EMBL/GenBank/DDBJ whole genome shotgun (WGS) entry which is preliminary data.</text>
</comment>
<evidence type="ECO:0000256" key="3">
    <source>
        <dbReference type="ARBA" id="ARBA00018689"/>
    </source>
</evidence>
<evidence type="ECO:0000256" key="7">
    <source>
        <dbReference type="ARBA" id="ARBA00023242"/>
    </source>
</evidence>
<dbReference type="OrthoDB" id="47732at2759"/>
<proteinExistence type="inferred from homology"/>
<evidence type="ECO:0000256" key="2">
    <source>
        <dbReference type="ARBA" id="ARBA00006916"/>
    </source>
</evidence>
<evidence type="ECO:0000256" key="4">
    <source>
        <dbReference type="ARBA" id="ARBA00019827"/>
    </source>
</evidence>
<reference evidence="9 10" key="1">
    <citation type="submission" date="2016-08" db="EMBL/GenBank/DDBJ databases">
        <title>A Parts List for Fungal Cellulosomes Revealed by Comparative Genomics.</title>
        <authorList>
            <consortium name="DOE Joint Genome Institute"/>
            <person name="Haitjema C.H."/>
            <person name="Gilmore S.P."/>
            <person name="Henske J.K."/>
            <person name="Solomon K.V."/>
            <person name="De Groot R."/>
            <person name="Kuo A."/>
            <person name="Mondo S.J."/>
            <person name="Salamov A.A."/>
            <person name="Labutti K."/>
            <person name="Zhao Z."/>
            <person name="Chiniquy J."/>
            <person name="Barry K."/>
            <person name="Brewer H.M."/>
            <person name="Purvine S.O."/>
            <person name="Wright A.T."/>
            <person name="Boxma B."/>
            <person name="Van Alen T."/>
            <person name="Hackstein J.H."/>
            <person name="Baker S.E."/>
            <person name="Grigoriev I.V."/>
            <person name="O'Malley M.A."/>
        </authorList>
    </citation>
    <scope>NUCLEOTIDE SEQUENCE [LARGE SCALE GENOMIC DNA]</scope>
    <source>
        <strain evidence="9 10">G1</strain>
    </source>
</reference>
<evidence type="ECO:0000313" key="9">
    <source>
        <dbReference type="EMBL" id="ORY70546.1"/>
    </source>
</evidence>
<comment type="similarity">
    <text evidence="2">Belongs to the EFG1 family.</text>
</comment>
<comment type="subcellular location">
    <subcellularLocation>
        <location evidence="1">Nucleus</location>
        <location evidence="1">Nucleolus</location>
    </subcellularLocation>
</comment>
<dbReference type="Pfam" id="PF10153">
    <property type="entry name" value="Efg1"/>
    <property type="match status" value="1"/>
</dbReference>
<evidence type="ECO:0000256" key="6">
    <source>
        <dbReference type="ARBA" id="ARBA00023054"/>
    </source>
</evidence>
<dbReference type="EMBL" id="MCOG01000043">
    <property type="protein sequence ID" value="ORY70546.1"/>
    <property type="molecule type" value="Genomic_DNA"/>
</dbReference>
<dbReference type="GO" id="GO:0000462">
    <property type="term" value="P:maturation of SSU-rRNA from tricistronic rRNA transcript (SSU-rRNA, 5.8S rRNA, LSU-rRNA)"/>
    <property type="evidence" value="ECO:0007669"/>
    <property type="project" value="TreeGrafter"/>
</dbReference>
<name>A0A1Y2EH04_9FUNG</name>
<feature type="coiled-coil region" evidence="8">
    <location>
        <begin position="34"/>
        <end position="130"/>
    </location>
</feature>
<evidence type="ECO:0000256" key="8">
    <source>
        <dbReference type="SAM" id="Coils"/>
    </source>
</evidence>
<dbReference type="Proteomes" id="UP000193920">
    <property type="component" value="Unassembled WGS sequence"/>
</dbReference>
<organism evidence="9 10">
    <name type="scientific">Neocallimastix californiae</name>
    <dbReference type="NCBI Taxonomy" id="1754190"/>
    <lineage>
        <taxon>Eukaryota</taxon>
        <taxon>Fungi</taxon>
        <taxon>Fungi incertae sedis</taxon>
        <taxon>Chytridiomycota</taxon>
        <taxon>Chytridiomycota incertae sedis</taxon>
        <taxon>Neocallimastigomycetes</taxon>
        <taxon>Neocallimastigales</taxon>
        <taxon>Neocallimastigaceae</taxon>
        <taxon>Neocallimastix</taxon>
    </lineage>
</organism>
<dbReference type="PANTHER" id="PTHR33911">
    <property type="entry name" value="RRNA-PROCESSING PROTEIN EFG1"/>
    <property type="match status" value="1"/>
</dbReference>
<sequence>MSNNTERDVDFKKKYNKNFKKTRKQQHVPEELSRDKLRKKIRDMKRLLRRDNLEANYRQELERSLKHYEMEFENKSKINSKINIEEKYSEKYKFVKFLEFKKAIKNFRHVKKQLNELEDTDAEKRLALEKQLEKSILDLNYIEHFPKDQKYISLFPKTKITNENIIKKRNSIRFRIKEAVKSGELVDVSIPRNRNVARKSLIKGVNASVKQNLLNRQNKGTVNIIIIYNFFFIKSLDIYVL</sequence>
<evidence type="ECO:0000313" key="10">
    <source>
        <dbReference type="Proteomes" id="UP000193920"/>
    </source>
</evidence>
<protein>
    <recommendedName>
        <fullName evidence="3">rRNA-processing protein EFG1</fullName>
    </recommendedName>
    <alternativeName>
        <fullName evidence="4">rRNA-processing protein efg1</fullName>
    </alternativeName>
</protein>
<dbReference type="InterPro" id="IPR019310">
    <property type="entry name" value="Efg1"/>
</dbReference>
<keyword evidence="5" id="KW-0698">rRNA processing</keyword>
<evidence type="ECO:0000256" key="5">
    <source>
        <dbReference type="ARBA" id="ARBA00022552"/>
    </source>
</evidence>
<evidence type="ECO:0000256" key="1">
    <source>
        <dbReference type="ARBA" id="ARBA00004604"/>
    </source>
</evidence>
<gene>
    <name evidence="9" type="ORF">LY90DRAFT_206661</name>
</gene>
<dbReference type="STRING" id="1754190.A0A1Y2EH04"/>
<keyword evidence="7" id="KW-0539">Nucleus</keyword>
<dbReference type="AlphaFoldDB" id="A0A1Y2EH04"/>
<accession>A0A1Y2EH04</accession>
<dbReference type="GO" id="GO:0030688">
    <property type="term" value="C:preribosome, small subunit precursor"/>
    <property type="evidence" value="ECO:0007669"/>
    <property type="project" value="TreeGrafter"/>
</dbReference>
<dbReference type="PANTHER" id="PTHR33911:SF1">
    <property type="entry name" value="RRNA-PROCESSING PROTEIN EFG1"/>
    <property type="match status" value="1"/>
</dbReference>
<keyword evidence="10" id="KW-1185">Reference proteome</keyword>
<dbReference type="GO" id="GO:0005730">
    <property type="term" value="C:nucleolus"/>
    <property type="evidence" value="ECO:0007669"/>
    <property type="project" value="UniProtKB-SubCell"/>
</dbReference>
<dbReference type="InterPro" id="IPR050786">
    <property type="entry name" value="EFG1_rRNA-proc"/>
</dbReference>
<keyword evidence="6 8" id="KW-0175">Coiled coil</keyword>